<dbReference type="Proteomes" id="UP000532010">
    <property type="component" value="Unassembled WGS sequence"/>
</dbReference>
<accession>A0A7W4YVZ7</accession>
<organism evidence="1 2">
    <name type="scientific">Microvirga lupini</name>
    <dbReference type="NCBI Taxonomy" id="420324"/>
    <lineage>
        <taxon>Bacteria</taxon>
        <taxon>Pseudomonadati</taxon>
        <taxon>Pseudomonadota</taxon>
        <taxon>Alphaproteobacteria</taxon>
        <taxon>Hyphomicrobiales</taxon>
        <taxon>Methylobacteriaceae</taxon>
        <taxon>Microvirga</taxon>
    </lineage>
</organism>
<dbReference type="Pfam" id="PF23980">
    <property type="entry name" value="Phage_tail_tube_init"/>
    <property type="match status" value="1"/>
</dbReference>
<protein>
    <submittedName>
        <fullName evidence="1">Uncharacterized protein</fullName>
    </submittedName>
</protein>
<dbReference type="AlphaFoldDB" id="A0A7W4YVZ7"/>
<gene>
    <name evidence="1" type="ORF">FHR70_000759</name>
</gene>
<dbReference type="InterPro" id="IPR056958">
    <property type="entry name" value="Phage_tail_tube_init_put"/>
</dbReference>
<proteinExistence type="predicted"/>
<keyword evidence="2" id="KW-1185">Reference proteome</keyword>
<evidence type="ECO:0000313" key="1">
    <source>
        <dbReference type="EMBL" id="MBB3017719.1"/>
    </source>
</evidence>
<dbReference type="RefSeq" id="WP_183447238.1">
    <property type="nucleotide sequence ID" value="NZ_JACHWB010000001.1"/>
</dbReference>
<evidence type="ECO:0000313" key="2">
    <source>
        <dbReference type="Proteomes" id="UP000532010"/>
    </source>
</evidence>
<dbReference type="EMBL" id="JACHWB010000001">
    <property type="protein sequence ID" value="MBB3017719.1"/>
    <property type="molecule type" value="Genomic_DNA"/>
</dbReference>
<reference evidence="1 2" key="1">
    <citation type="submission" date="2020-08" db="EMBL/GenBank/DDBJ databases">
        <title>The Agave Microbiome: Exploring the role of microbial communities in plant adaptations to desert environments.</title>
        <authorList>
            <person name="Partida-Martinez L.P."/>
        </authorList>
    </citation>
    <scope>NUCLEOTIDE SEQUENCE [LARGE SCALE GENOMIC DNA]</scope>
    <source>
        <strain evidence="1 2">AT3.9</strain>
    </source>
</reference>
<comment type="caution">
    <text evidence="1">The sequence shown here is derived from an EMBL/GenBank/DDBJ whole genome shotgun (WGS) entry which is preliminary data.</text>
</comment>
<name>A0A7W4YVZ7_9HYPH</name>
<sequence>MLPTAPPTDQRAGIRPIAFVLNNGGSLGSPVSLKIRPEDLQRNEPSRIAVTQTLGRTTQGWADNFGAGLPSCTISGHTGWRKGGSSGEDGAEHFLTLHDTVMPAYHAAKQAAIEIGTDPASVKLLFVDMLDGFCWNVAPMSFTLRRSRNRPLLFQYNIALQAISTDIDNPLRILPFLGNIPAGLDALGGVLGRLWDFALSVQGWVSSALGFVDKALAPIAATVKTFVDISASVLGAVSTAVGAVRNGVSGVANRLIGIAGDMAQVGINVFRTISSISNLPAHLRAAISRVGAAYNEALCILRNSLRPRKTYQEYDGLYGASNCSSTTGGRSMSAYTNMNAFALMQEEKLPIELNSAALSSVSSVNRSDPVLAPIPLAEIGRHLDNINAGTVVNQ</sequence>